<organism evidence="1">
    <name type="scientific">Solanum chacoense</name>
    <name type="common">Chaco potato</name>
    <dbReference type="NCBI Taxonomy" id="4108"/>
    <lineage>
        <taxon>Eukaryota</taxon>
        <taxon>Viridiplantae</taxon>
        <taxon>Streptophyta</taxon>
        <taxon>Embryophyta</taxon>
        <taxon>Tracheophyta</taxon>
        <taxon>Spermatophyta</taxon>
        <taxon>Magnoliopsida</taxon>
        <taxon>eudicotyledons</taxon>
        <taxon>Gunneridae</taxon>
        <taxon>Pentapetalae</taxon>
        <taxon>asterids</taxon>
        <taxon>lamiids</taxon>
        <taxon>Solanales</taxon>
        <taxon>Solanaceae</taxon>
        <taxon>Solanoideae</taxon>
        <taxon>Solaneae</taxon>
        <taxon>Solanum</taxon>
    </lineage>
</organism>
<accession>A0A0V0GIW5</accession>
<dbReference type="AlphaFoldDB" id="A0A0V0GIW5"/>
<reference evidence="1" key="1">
    <citation type="submission" date="2015-12" db="EMBL/GenBank/DDBJ databases">
        <title>Gene expression during late stages of embryo sac development: a critical building block for successful pollen-pistil interactions.</title>
        <authorList>
            <person name="Liu Y."/>
            <person name="Joly V."/>
            <person name="Sabar M."/>
            <person name="Matton D.P."/>
        </authorList>
    </citation>
    <scope>NUCLEOTIDE SEQUENCE</scope>
</reference>
<evidence type="ECO:0000313" key="1">
    <source>
        <dbReference type="EMBL" id="JAP07195.1"/>
    </source>
</evidence>
<sequence>MKCLQGLLLLSNINQLFSSLQSTLRFGKIRHCEDLESSTFHLDFDLFNRPLYRFALKPAKKKKKFNG</sequence>
<protein>
    <submittedName>
        <fullName evidence="1">Putative ovule protein</fullName>
    </submittedName>
</protein>
<dbReference type="EMBL" id="GEDG01039270">
    <property type="protein sequence ID" value="JAP07195.1"/>
    <property type="molecule type" value="Transcribed_RNA"/>
</dbReference>
<name>A0A0V0GIW5_SOLCH</name>
<proteinExistence type="predicted"/>